<name>A0ACD5T879_AVESA</name>
<keyword evidence="2" id="KW-1185">Reference proteome</keyword>
<sequence length="440" mass="50096">MRCCPSSLTPAPALEDENILHEILLRLPPQPSSLPRASLVCKLWRSILSDTQFLKRFREHHREPPLLGFFTGHIGVEPVFTSVLDSPDRIPPARFSLPQSHRPSHHWLFMGCRHGLAVLINEYEHVVVVWDPLTGQKHRVPFPRGLCNNERGSGWRWHAAVMCAAAEDGHVHGDCFWSPFKLVLACGGYSQAFACLYESISGVWGNIVSTATTPVIHPLRPSVLIGNELYWLFSDGGILAFNIESQTFGVIERPETTHRTGCWSCQPLRTDDGLGLAVMSKQRIQFWERKSNYNGVVGWVLMQKSIRLEGMFPQKMPRDDKWVLLVGYDEDTNVIVLSTGMGKFMLQLDSLQIKKISGKNDSENRFMEFYPYTNFYTAGRAIAGGDDRAENVNKYLDLTVHQDTKMALCCRFFRFCTLLLLMWPTLKLMLYVGSRFFRLA</sequence>
<dbReference type="EnsemblPlants" id="AVESA.00010b.r2.1AG0008590.1">
    <property type="protein sequence ID" value="AVESA.00010b.r2.1AG0008590.1.CDS"/>
    <property type="gene ID" value="AVESA.00010b.r2.1AG0008590"/>
</dbReference>
<evidence type="ECO:0000313" key="2">
    <source>
        <dbReference type="Proteomes" id="UP001732700"/>
    </source>
</evidence>
<evidence type="ECO:0000313" key="1">
    <source>
        <dbReference type="EnsemblPlants" id="AVESA.00010b.r2.1AG0008590.1.CDS"/>
    </source>
</evidence>
<protein>
    <submittedName>
        <fullName evidence="1">Uncharacterized protein</fullName>
    </submittedName>
</protein>
<accession>A0ACD5T879</accession>
<dbReference type="Proteomes" id="UP001732700">
    <property type="component" value="Chromosome 1A"/>
</dbReference>
<organism evidence="1 2">
    <name type="scientific">Avena sativa</name>
    <name type="common">Oat</name>
    <dbReference type="NCBI Taxonomy" id="4498"/>
    <lineage>
        <taxon>Eukaryota</taxon>
        <taxon>Viridiplantae</taxon>
        <taxon>Streptophyta</taxon>
        <taxon>Embryophyta</taxon>
        <taxon>Tracheophyta</taxon>
        <taxon>Spermatophyta</taxon>
        <taxon>Magnoliopsida</taxon>
        <taxon>Liliopsida</taxon>
        <taxon>Poales</taxon>
        <taxon>Poaceae</taxon>
        <taxon>BOP clade</taxon>
        <taxon>Pooideae</taxon>
        <taxon>Poodae</taxon>
        <taxon>Poeae</taxon>
        <taxon>Poeae Chloroplast Group 1 (Aveneae type)</taxon>
        <taxon>Aveninae</taxon>
        <taxon>Avena</taxon>
    </lineage>
</organism>
<reference evidence="1" key="1">
    <citation type="submission" date="2021-05" db="EMBL/GenBank/DDBJ databases">
        <authorList>
            <person name="Scholz U."/>
            <person name="Mascher M."/>
            <person name="Fiebig A."/>
        </authorList>
    </citation>
    <scope>NUCLEOTIDE SEQUENCE [LARGE SCALE GENOMIC DNA]</scope>
</reference>
<reference evidence="1" key="2">
    <citation type="submission" date="2025-09" db="UniProtKB">
        <authorList>
            <consortium name="EnsemblPlants"/>
        </authorList>
    </citation>
    <scope>IDENTIFICATION</scope>
</reference>
<proteinExistence type="predicted"/>